<protein>
    <submittedName>
        <fullName evidence="1">Uncharacterized protein</fullName>
    </submittedName>
</protein>
<sequence>MYFRRVQLL</sequence>
<keyword evidence="2" id="KW-1185">Reference proteome</keyword>
<name>A0A1S8WVH1_OPIVI</name>
<accession>A0A1S8WVH1</accession>
<dbReference type="Proteomes" id="UP000243686">
    <property type="component" value="Unassembled WGS sequence"/>
</dbReference>
<evidence type="ECO:0000313" key="1">
    <source>
        <dbReference type="EMBL" id="OON18371.1"/>
    </source>
</evidence>
<gene>
    <name evidence="1" type="ORF">X801_05775</name>
</gene>
<organism evidence="1 2">
    <name type="scientific">Opisthorchis viverrini</name>
    <name type="common">Southeast Asian liver fluke</name>
    <dbReference type="NCBI Taxonomy" id="6198"/>
    <lineage>
        <taxon>Eukaryota</taxon>
        <taxon>Metazoa</taxon>
        <taxon>Spiralia</taxon>
        <taxon>Lophotrochozoa</taxon>
        <taxon>Platyhelminthes</taxon>
        <taxon>Trematoda</taxon>
        <taxon>Digenea</taxon>
        <taxon>Opisthorchiida</taxon>
        <taxon>Opisthorchiata</taxon>
        <taxon>Opisthorchiidae</taxon>
        <taxon>Opisthorchis</taxon>
    </lineage>
</organism>
<dbReference type="EMBL" id="KV894251">
    <property type="protein sequence ID" value="OON18371.1"/>
    <property type="molecule type" value="Genomic_DNA"/>
</dbReference>
<reference evidence="1 2" key="1">
    <citation type="submission" date="2015-03" db="EMBL/GenBank/DDBJ databases">
        <title>Draft genome of the nematode, Opisthorchis viverrini.</title>
        <authorList>
            <person name="Mitreva M."/>
        </authorList>
    </citation>
    <scope>NUCLEOTIDE SEQUENCE [LARGE SCALE GENOMIC DNA]</scope>
    <source>
        <strain evidence="1">Khon Kaen</strain>
    </source>
</reference>
<proteinExistence type="predicted"/>
<evidence type="ECO:0000313" key="2">
    <source>
        <dbReference type="Proteomes" id="UP000243686"/>
    </source>
</evidence>